<dbReference type="InterPro" id="IPR020837">
    <property type="entry name" value="Fibrinogen_CS"/>
</dbReference>
<dbReference type="Pfam" id="PF18720">
    <property type="entry name" value="EGF_Tenascin"/>
    <property type="match status" value="1"/>
</dbReference>
<dbReference type="PROSITE" id="PS51406">
    <property type="entry name" value="FIBRINOGEN_C_2"/>
    <property type="match status" value="1"/>
</dbReference>
<evidence type="ECO:0000256" key="9">
    <source>
        <dbReference type="ARBA" id="ARBA00023180"/>
    </source>
</evidence>
<feature type="domain" description="Fibronectin type-III" evidence="11">
    <location>
        <begin position="496"/>
        <end position="585"/>
    </location>
</feature>
<feature type="domain" description="Fibronectin type-III" evidence="11">
    <location>
        <begin position="678"/>
        <end position="767"/>
    </location>
</feature>
<dbReference type="PROSITE" id="PS01186">
    <property type="entry name" value="EGF_2"/>
    <property type="match status" value="1"/>
</dbReference>
<dbReference type="InterPro" id="IPR014716">
    <property type="entry name" value="Fibrinogen_a/b/g_C_1"/>
</dbReference>
<dbReference type="Ensembl" id="ENSEEET00000009910.2">
    <property type="protein sequence ID" value="ENSEEEP00000009791.2"/>
    <property type="gene ID" value="ENSEEEG00000004912.2"/>
</dbReference>
<reference evidence="13" key="4">
    <citation type="submission" date="2025-08" db="UniProtKB">
        <authorList>
            <consortium name="Ensembl"/>
        </authorList>
    </citation>
    <scope>IDENTIFICATION</scope>
</reference>
<dbReference type="InterPro" id="IPR041161">
    <property type="entry name" value="EGF_Tenascin"/>
</dbReference>
<evidence type="ECO:0000256" key="2">
    <source>
        <dbReference type="ARBA" id="ARBA00008673"/>
    </source>
</evidence>
<evidence type="ECO:0000313" key="14">
    <source>
        <dbReference type="Proteomes" id="UP000314983"/>
    </source>
</evidence>
<comment type="similarity">
    <text evidence="2">Belongs to the tenascin family.</text>
</comment>
<dbReference type="PANTHER" id="PTHR46708">
    <property type="entry name" value="TENASCIN"/>
    <property type="match status" value="1"/>
</dbReference>
<dbReference type="InterPro" id="IPR036116">
    <property type="entry name" value="FN3_sf"/>
</dbReference>
<dbReference type="SUPFAM" id="SSF56496">
    <property type="entry name" value="Fibrinogen C-terminal domain-like"/>
    <property type="match status" value="1"/>
</dbReference>
<feature type="domain" description="Fibrinogen C-terminal" evidence="12">
    <location>
        <begin position="1117"/>
        <end position="1332"/>
    </location>
</feature>
<reference evidence="13" key="3">
    <citation type="submission" date="2020-05" db="EMBL/GenBank/DDBJ databases">
        <title>Electrophorus electricus (electric eel) genome, fEleEle1, primary haplotype.</title>
        <authorList>
            <person name="Myers G."/>
            <person name="Meyer A."/>
            <person name="Fedrigo O."/>
            <person name="Formenti G."/>
            <person name="Rhie A."/>
            <person name="Tracey A."/>
            <person name="Sims Y."/>
            <person name="Jarvis E.D."/>
        </authorList>
    </citation>
    <scope>NUCLEOTIDE SEQUENCE [LARGE SCALE GENOMIC DNA]</scope>
</reference>
<keyword evidence="4" id="KW-0272">Extracellular matrix</keyword>
<name>A0A4W4ECM5_ELEEL</name>
<keyword evidence="8" id="KW-1015">Disulfide bond</keyword>
<evidence type="ECO:0000259" key="11">
    <source>
        <dbReference type="PROSITE" id="PS50853"/>
    </source>
</evidence>
<dbReference type="GeneTree" id="ENSGT00940000157761"/>
<keyword evidence="9" id="KW-0325">Glycoprotein</keyword>
<feature type="chain" id="PRO_5044337999" description="Tenascin R (restrictin, janusin)" evidence="10">
    <location>
        <begin position="27"/>
        <end position="1346"/>
    </location>
</feature>
<protein>
    <recommendedName>
        <fullName evidence="15">Tenascin R (restrictin, janusin)</fullName>
    </recommendedName>
</protein>
<keyword evidence="7" id="KW-0677">Repeat</keyword>
<evidence type="ECO:0000256" key="7">
    <source>
        <dbReference type="ARBA" id="ARBA00022737"/>
    </source>
</evidence>
<dbReference type="InterPro" id="IPR036056">
    <property type="entry name" value="Fibrinogen-like_C"/>
</dbReference>
<dbReference type="PROSITE" id="PS00022">
    <property type="entry name" value="EGF_1"/>
    <property type="match status" value="1"/>
</dbReference>
<dbReference type="InterPro" id="IPR002181">
    <property type="entry name" value="Fibrinogen_a/b/g_C_dom"/>
</dbReference>
<keyword evidence="14" id="KW-1185">Reference proteome</keyword>
<dbReference type="PANTHER" id="PTHR46708:SF13">
    <property type="entry name" value="TENASCIN-R"/>
    <property type="match status" value="1"/>
</dbReference>
<dbReference type="Gene3D" id="3.90.215.10">
    <property type="entry name" value="Gamma Fibrinogen, chain A, domain 1"/>
    <property type="match status" value="1"/>
</dbReference>
<dbReference type="FunFam" id="2.60.40.10:FF:000099">
    <property type="entry name" value="Fibronectin 1"/>
    <property type="match status" value="2"/>
</dbReference>
<feature type="domain" description="Fibronectin type-III" evidence="11">
    <location>
        <begin position="855"/>
        <end position="943"/>
    </location>
</feature>
<evidence type="ECO:0000313" key="13">
    <source>
        <dbReference type="Ensembl" id="ENSEEEP00000009791.2"/>
    </source>
</evidence>
<reference evidence="14" key="2">
    <citation type="journal article" date="2017" name="Sci. Adv.">
        <title>A tail of two voltages: Proteomic comparison of the three electric organs of the electric eel.</title>
        <authorList>
            <person name="Traeger L.L."/>
            <person name="Sabat G."/>
            <person name="Barrett-Wilt G.A."/>
            <person name="Wells G.B."/>
            <person name="Sussman M.R."/>
        </authorList>
    </citation>
    <scope>NUCLEOTIDE SEQUENCE [LARGE SCALE GENOMIC DNA]</scope>
</reference>
<gene>
    <name evidence="13" type="primary">TNR</name>
</gene>
<evidence type="ECO:0000256" key="8">
    <source>
        <dbReference type="ARBA" id="ARBA00023157"/>
    </source>
</evidence>
<dbReference type="STRING" id="8005.ENSEEEP00000009791"/>
<dbReference type="Gene3D" id="2.10.25.10">
    <property type="entry name" value="Laminin"/>
    <property type="match status" value="4"/>
</dbReference>
<dbReference type="SMART" id="SM00181">
    <property type="entry name" value="EGF"/>
    <property type="match status" value="4"/>
</dbReference>
<dbReference type="FunFam" id="3.90.215.10:FF:000001">
    <property type="entry name" value="Tenascin isoform 1"/>
    <property type="match status" value="1"/>
</dbReference>
<feature type="domain" description="Fibronectin type-III" evidence="11">
    <location>
        <begin position="768"/>
        <end position="854"/>
    </location>
</feature>
<dbReference type="CDD" id="cd00063">
    <property type="entry name" value="FN3"/>
    <property type="match status" value="9"/>
</dbReference>
<dbReference type="InterPro" id="IPR013783">
    <property type="entry name" value="Ig-like_fold"/>
</dbReference>
<evidence type="ECO:0000256" key="3">
    <source>
        <dbReference type="ARBA" id="ARBA00022525"/>
    </source>
</evidence>
<evidence type="ECO:0000256" key="5">
    <source>
        <dbReference type="ARBA" id="ARBA00022536"/>
    </source>
</evidence>
<dbReference type="Proteomes" id="UP000314983">
    <property type="component" value="Chromosome 18"/>
</dbReference>
<feature type="signal peptide" evidence="10">
    <location>
        <begin position="1"/>
        <end position="26"/>
    </location>
</feature>
<keyword evidence="3" id="KW-0964">Secreted</keyword>
<dbReference type="Pfam" id="PF00147">
    <property type="entry name" value="Fibrinogen_C"/>
    <property type="match status" value="1"/>
</dbReference>
<dbReference type="InterPro" id="IPR003961">
    <property type="entry name" value="FN3_dom"/>
</dbReference>
<organism evidence="13 14">
    <name type="scientific">Electrophorus electricus</name>
    <name type="common">Electric eel</name>
    <name type="synonym">Gymnotus electricus</name>
    <dbReference type="NCBI Taxonomy" id="8005"/>
    <lineage>
        <taxon>Eukaryota</taxon>
        <taxon>Metazoa</taxon>
        <taxon>Chordata</taxon>
        <taxon>Craniata</taxon>
        <taxon>Vertebrata</taxon>
        <taxon>Euteleostomi</taxon>
        <taxon>Actinopterygii</taxon>
        <taxon>Neopterygii</taxon>
        <taxon>Teleostei</taxon>
        <taxon>Ostariophysi</taxon>
        <taxon>Gymnotiformes</taxon>
        <taxon>Gymnotoidei</taxon>
        <taxon>Gymnotidae</taxon>
        <taxon>Electrophorus</taxon>
    </lineage>
</organism>
<reference evidence="14" key="1">
    <citation type="journal article" date="2014" name="Science">
        <title>Nonhuman genetics. Genomic basis for the convergent evolution of electric organs.</title>
        <authorList>
            <person name="Gallant J.R."/>
            <person name="Traeger L.L."/>
            <person name="Volkening J.D."/>
            <person name="Moffett H."/>
            <person name="Chen P.H."/>
            <person name="Novina C.D."/>
            <person name="Phillips G.N.Jr."/>
            <person name="Anand R."/>
            <person name="Wells G.B."/>
            <person name="Pinch M."/>
            <person name="Guth R."/>
            <person name="Unguez G.A."/>
            <person name="Albert J.S."/>
            <person name="Zakon H.H."/>
            <person name="Samanta M.P."/>
            <person name="Sussman M.R."/>
        </authorList>
    </citation>
    <scope>NUCLEOTIDE SEQUENCE [LARGE SCALE GENOMIC DNA]</scope>
</reference>
<dbReference type="Pfam" id="PF25024">
    <property type="entry name" value="EGF_TEN"/>
    <property type="match status" value="1"/>
</dbReference>
<dbReference type="SMART" id="SM00060">
    <property type="entry name" value="FN3"/>
    <property type="match status" value="9"/>
</dbReference>
<dbReference type="PROSITE" id="PS50853">
    <property type="entry name" value="FN3"/>
    <property type="match status" value="8"/>
</dbReference>
<feature type="domain" description="Fibronectin type-III" evidence="11">
    <location>
        <begin position="1031"/>
        <end position="1118"/>
    </location>
</feature>
<keyword evidence="6 10" id="KW-0732">Signal</keyword>
<evidence type="ECO:0000256" key="6">
    <source>
        <dbReference type="ARBA" id="ARBA00022729"/>
    </source>
</evidence>
<evidence type="ECO:0000256" key="4">
    <source>
        <dbReference type="ARBA" id="ARBA00022530"/>
    </source>
</evidence>
<comment type="subcellular location">
    <subcellularLocation>
        <location evidence="1">Secreted</location>
        <location evidence="1">Extracellular space</location>
        <location evidence="1">Extracellular matrix</location>
    </subcellularLocation>
</comment>
<dbReference type="OMA" id="YMDHTSD"/>
<dbReference type="Pfam" id="PF00041">
    <property type="entry name" value="fn3"/>
    <property type="match status" value="8"/>
</dbReference>
<feature type="domain" description="Fibronectin type-III" evidence="11">
    <location>
        <begin position="318"/>
        <end position="409"/>
    </location>
</feature>
<feature type="domain" description="Fibronectin type-III" evidence="11">
    <location>
        <begin position="944"/>
        <end position="1030"/>
    </location>
</feature>
<proteinExistence type="inferred from homology"/>
<feature type="domain" description="Fibronectin type-III" evidence="11">
    <location>
        <begin position="586"/>
        <end position="677"/>
    </location>
</feature>
<dbReference type="NCBIfam" id="NF040941">
    <property type="entry name" value="GGGWT_bact"/>
    <property type="match status" value="1"/>
</dbReference>
<evidence type="ECO:0000256" key="10">
    <source>
        <dbReference type="SAM" id="SignalP"/>
    </source>
</evidence>
<reference evidence="13" key="5">
    <citation type="submission" date="2025-09" db="UniProtKB">
        <authorList>
            <consortium name="Ensembl"/>
        </authorList>
    </citation>
    <scope>IDENTIFICATION</scope>
</reference>
<dbReference type="CDD" id="cd00087">
    <property type="entry name" value="FReD"/>
    <property type="match status" value="1"/>
</dbReference>
<evidence type="ECO:0000256" key="1">
    <source>
        <dbReference type="ARBA" id="ARBA00004498"/>
    </source>
</evidence>
<dbReference type="Gene3D" id="2.60.40.10">
    <property type="entry name" value="Immunoglobulins"/>
    <property type="match status" value="9"/>
</dbReference>
<dbReference type="InterPro" id="IPR050991">
    <property type="entry name" value="ECM_Regulatory_Proteins"/>
</dbReference>
<dbReference type="InterPro" id="IPR000742">
    <property type="entry name" value="EGF"/>
</dbReference>
<dbReference type="SMART" id="SM00186">
    <property type="entry name" value="FBG"/>
    <property type="match status" value="1"/>
</dbReference>
<dbReference type="SUPFAM" id="SSF49265">
    <property type="entry name" value="Fibronectin type III"/>
    <property type="match status" value="6"/>
</dbReference>
<evidence type="ECO:0000259" key="12">
    <source>
        <dbReference type="PROSITE" id="PS51406"/>
    </source>
</evidence>
<dbReference type="FunFam" id="2.10.25.10:FF:000001">
    <property type="entry name" value="Tenascin C"/>
    <property type="match status" value="2"/>
</dbReference>
<keyword evidence="5" id="KW-0245">EGF-like domain</keyword>
<accession>A0A4W4ECM5</accession>
<sequence>MCMRTMLPEASLLGLTLLFLAVPATPSPDGKLVRTARVRRQTSDGGGLPGNQSQPMVFNHVYNINVPLEALCSVDLDANTGPEPKGPAWADKAPAEHAEQPMDSESQITFTHHINIPMQTCGCPASVALLQLVSRIETLEREVSLLRVRCGGGDESASLGLDLDCGRHGTFSVDICGCVCEEGWTGKNCSELRCPDDCSGQGVCVEGECMCDRDFGGENCSEARCPGDCSERGLCIDGECVCEEAFEGEDCSMGRCLNDCSHQGVCLNGTCHCRSGFLGEDCSRVFCANNCSQKGDCRAGFCLCQDGYAGDDCAAVASPMNLRVRGVTEHTIEVEWEGSSVVTDYLITYIPTSPGGVQMELRVQGSVTNSSIGDLEAGLEYNINVYAVITDVISVPASILVSTYLSNPDGLSFKSITETSVEVQWQAFDHVFDGWEVSFIPKDNDGGMTAQLPSTIRSFHQTGLRPGEEYTVSLVALKDQGRSQPLTTTITTLIDGPAQLVVRDVSDTVAFVEWTPPRAKVDQIVLRYGLAGTDGPRTTFRLQPTLSQYSLQVLRPGARYDVSVSGVRGGNESDAISAQFTTEIDAPKDPRVVSKTSTSLELDWENSEADVEGYQVVYSTLAGDQYDRVEVPRGSGGTTRITLTDLLPGTEYGIGISAHLGAKQSTPATMNARTGLDVPMDLTVTASTDNTISLLWGKVQGPIDHYRVTYTSASGVSIELTVPRDISSTTLRELEPATEYTITVTAQRGRQQSSAATIDAFTGLRPVSQLYFSDVTADSLAVSWSAPAPPADRFDLYYGTHESSVESVVILDGSRTKAILSGLLPSRQYVITLVTMHGDTASEPVTGTVLTGMDAPREMAVSYITEDSVTVSWLPPLSPFEYYKMSHRSARGRVDSVVIDKDVTNYTLTNLHPATEYDITLNAARGSRESQPVSAVVFTAMDMPMELTALNVTPQGALLRWVSPLSSVDNYVLTVTRNQVTADTFLVEGTKQNHELSHLLPSTAYSASLYATKGPLTSGTIVTTFLTPMDAPQNLTASEVNHRSALISWQPPIADIDNYMLTYRSPDSSRKELILDAEDTWIRLEGLAETTVYTVRLQAARGLETSAIVSTSFTTRQRLFSMPQNCAQHLLNGELLSSVYTIYINRDPSQGMQVYCDMLTDGGGWIVFQRRQNGLTDFSRKWSDYRTGFGNLEDEFWLGLDNIQKITAQGRYELRIDMRDGQESVYATYDRFSIGDAKSFYKLRIGEYNGTAGDSLSYHQGRPFSTKDRDNDIAVTNCALSYKGAWWYKNCHRANLNGKYGESRHSQGINWHKWKGHEFSIPFVEMKTRPFNYRSVVSKRRRHVLR</sequence>
<dbReference type="PROSITE" id="PS00514">
    <property type="entry name" value="FIBRINOGEN_C_1"/>
    <property type="match status" value="1"/>
</dbReference>
<evidence type="ECO:0008006" key="15">
    <source>
        <dbReference type="Google" id="ProtNLM"/>
    </source>
</evidence>